<protein>
    <recommendedName>
        <fullName evidence="3">Class I SAM-dependent methyltransferase</fullName>
    </recommendedName>
</protein>
<dbReference type="Proteomes" id="UP000321058">
    <property type="component" value="Unassembled WGS sequence"/>
</dbReference>
<dbReference type="Gene3D" id="3.40.50.150">
    <property type="entry name" value="Vaccinia Virus protein VP39"/>
    <property type="match status" value="1"/>
</dbReference>
<reference evidence="1 2" key="1">
    <citation type="submission" date="2019-07" db="EMBL/GenBank/DDBJ databases">
        <title>Whole genome shotgun sequence of Reyranella soli NBRC 108950.</title>
        <authorList>
            <person name="Hosoyama A."/>
            <person name="Uohara A."/>
            <person name="Ohji S."/>
            <person name="Ichikawa N."/>
        </authorList>
    </citation>
    <scope>NUCLEOTIDE SEQUENCE [LARGE SCALE GENOMIC DNA]</scope>
    <source>
        <strain evidence="1 2">NBRC 108950</strain>
    </source>
</reference>
<proteinExistence type="predicted"/>
<keyword evidence="2" id="KW-1185">Reference proteome</keyword>
<dbReference type="AlphaFoldDB" id="A0A512N363"/>
<evidence type="ECO:0000313" key="1">
    <source>
        <dbReference type="EMBL" id="GEP53425.1"/>
    </source>
</evidence>
<name>A0A512N363_9HYPH</name>
<evidence type="ECO:0008006" key="3">
    <source>
        <dbReference type="Google" id="ProtNLM"/>
    </source>
</evidence>
<accession>A0A512N363</accession>
<dbReference type="RefSeq" id="WP_147146062.1">
    <property type="nucleotide sequence ID" value="NZ_BKAJ01000011.1"/>
</dbReference>
<dbReference type="Pfam" id="PF13578">
    <property type="entry name" value="Methyltransf_24"/>
    <property type="match status" value="1"/>
</dbReference>
<dbReference type="InterPro" id="IPR029063">
    <property type="entry name" value="SAM-dependent_MTases_sf"/>
</dbReference>
<sequence length="355" mass="39053">MLASNFRPLQPIPGEDPDDKPLALLAKMRGNTAFPKHVLRYFKDYPARSFISDESRAILYSLIRSLRPEVVVEVGTLFGGTTEVLARALWRNGSGVVHTTDPFGADRCPPIFAAWPAELQKIVHFHPLMSMEFFLELERRGLLIDLALVDGNHDYEFALFDLLMAARRLRPGGIVILDNVDQSGPFHAARDFLAKNPGWIEMGDGIASYDPSKPFDPDRSSASRTTFLMLRSPQFLSISEAPRSWGQAAASGPSLAGFALGLPAQVTSGTLHYLVTFRSFSVGSHDIAEGKTRGSVRIDLRGEPSSLVHRFEQPSRPEVAEPDRYTFEIDVSWQADAAAAPLSLTDVPQPLAGPK</sequence>
<gene>
    <name evidence="1" type="ORF">RSO01_05910</name>
</gene>
<dbReference type="OrthoDB" id="9816424at2"/>
<comment type="caution">
    <text evidence="1">The sequence shown here is derived from an EMBL/GenBank/DDBJ whole genome shotgun (WGS) entry which is preliminary data.</text>
</comment>
<evidence type="ECO:0000313" key="2">
    <source>
        <dbReference type="Proteomes" id="UP000321058"/>
    </source>
</evidence>
<dbReference type="EMBL" id="BKAJ01000011">
    <property type="protein sequence ID" value="GEP53425.1"/>
    <property type="molecule type" value="Genomic_DNA"/>
</dbReference>
<dbReference type="SUPFAM" id="SSF53335">
    <property type="entry name" value="S-adenosyl-L-methionine-dependent methyltransferases"/>
    <property type="match status" value="1"/>
</dbReference>
<organism evidence="1 2">
    <name type="scientific">Reyranella soli</name>
    <dbReference type="NCBI Taxonomy" id="1230389"/>
    <lineage>
        <taxon>Bacteria</taxon>
        <taxon>Pseudomonadati</taxon>
        <taxon>Pseudomonadota</taxon>
        <taxon>Alphaproteobacteria</taxon>
        <taxon>Hyphomicrobiales</taxon>
        <taxon>Reyranellaceae</taxon>
        <taxon>Reyranella</taxon>
    </lineage>
</organism>